<name>A0A2G9G3E8_9LAMI</name>
<sequence length="118" mass="13905">MKTFSGFPRFNGENPEMWIEKCHKSFLDNPKEDNEKVLMAARHMDGLADKWYKNHIEGTMDKYVTMDEYVKQFEQLRSAMISSHYEKYLLNLFVSGLREEISLMVDMVAPLTLDKLFA</sequence>
<comment type="caution">
    <text evidence="1">The sequence shown here is derived from an EMBL/GenBank/DDBJ whole genome shotgun (WGS) entry which is preliminary data.</text>
</comment>
<organism evidence="1 2">
    <name type="scientific">Handroanthus impetiginosus</name>
    <dbReference type="NCBI Taxonomy" id="429701"/>
    <lineage>
        <taxon>Eukaryota</taxon>
        <taxon>Viridiplantae</taxon>
        <taxon>Streptophyta</taxon>
        <taxon>Embryophyta</taxon>
        <taxon>Tracheophyta</taxon>
        <taxon>Spermatophyta</taxon>
        <taxon>Magnoliopsida</taxon>
        <taxon>eudicotyledons</taxon>
        <taxon>Gunneridae</taxon>
        <taxon>Pentapetalae</taxon>
        <taxon>asterids</taxon>
        <taxon>lamiids</taxon>
        <taxon>Lamiales</taxon>
        <taxon>Bignoniaceae</taxon>
        <taxon>Crescentiina</taxon>
        <taxon>Tabebuia alliance</taxon>
        <taxon>Handroanthus</taxon>
    </lineage>
</organism>
<accession>A0A2G9G3E8</accession>
<keyword evidence="2" id="KW-1185">Reference proteome</keyword>
<protein>
    <recommendedName>
        <fullName evidence="3">Retrotransposon gag domain-containing protein</fullName>
    </recommendedName>
</protein>
<gene>
    <name evidence="1" type="ORF">CDL12_27681</name>
</gene>
<evidence type="ECO:0000313" key="1">
    <source>
        <dbReference type="EMBL" id="PIM99820.1"/>
    </source>
</evidence>
<proteinExistence type="predicted"/>
<dbReference type="AlphaFoldDB" id="A0A2G9G3E8"/>
<reference evidence="2" key="1">
    <citation type="journal article" date="2018" name="Gigascience">
        <title>Genome assembly of the Pink Ipe (Handroanthus impetiginosus, Bignoniaceae), a highly valued, ecologically keystone Neotropical timber forest tree.</title>
        <authorList>
            <person name="Silva-Junior O.B."/>
            <person name="Grattapaglia D."/>
            <person name="Novaes E."/>
            <person name="Collevatti R.G."/>
        </authorList>
    </citation>
    <scope>NUCLEOTIDE SEQUENCE [LARGE SCALE GENOMIC DNA]</scope>
    <source>
        <strain evidence="2">cv. UFG-1</strain>
    </source>
</reference>
<evidence type="ECO:0008006" key="3">
    <source>
        <dbReference type="Google" id="ProtNLM"/>
    </source>
</evidence>
<dbReference type="Proteomes" id="UP000231279">
    <property type="component" value="Unassembled WGS sequence"/>
</dbReference>
<dbReference type="EMBL" id="NKXS01007348">
    <property type="protein sequence ID" value="PIM99820.1"/>
    <property type="molecule type" value="Genomic_DNA"/>
</dbReference>
<evidence type="ECO:0000313" key="2">
    <source>
        <dbReference type="Proteomes" id="UP000231279"/>
    </source>
</evidence>
<dbReference type="OrthoDB" id="1751726at2759"/>